<dbReference type="GO" id="GO:0003697">
    <property type="term" value="F:single-stranded DNA binding"/>
    <property type="evidence" value="ECO:0007669"/>
    <property type="project" value="TreeGrafter"/>
</dbReference>
<accession>A0A2T2NLU6</accession>
<dbReference type="STRING" id="1448308.A0A2T2NLU6"/>
<dbReference type="PANTHER" id="PTHR21166">
    <property type="entry name" value="CELL DIVISION CONTROL PROTEIN 24 OB DOMAIN-CONTAINING PROTEIN-RELATED"/>
    <property type="match status" value="1"/>
</dbReference>
<gene>
    <name evidence="1" type="ORF">BS50DRAFT_669244</name>
</gene>
<evidence type="ECO:0000313" key="1">
    <source>
        <dbReference type="EMBL" id="PSN66395.1"/>
    </source>
</evidence>
<protein>
    <recommendedName>
        <fullName evidence="3">Nucleic acid-binding protein</fullName>
    </recommendedName>
</protein>
<dbReference type="Gene3D" id="2.40.50.140">
    <property type="entry name" value="Nucleic acid-binding proteins"/>
    <property type="match status" value="1"/>
</dbReference>
<evidence type="ECO:0008006" key="3">
    <source>
        <dbReference type="Google" id="ProtNLM"/>
    </source>
</evidence>
<dbReference type="GO" id="GO:0000712">
    <property type="term" value="P:resolution of meiotic recombination intermediates"/>
    <property type="evidence" value="ECO:0007669"/>
    <property type="project" value="TreeGrafter"/>
</dbReference>
<proteinExistence type="predicted"/>
<reference evidence="1 2" key="1">
    <citation type="journal article" date="2018" name="Front. Microbiol.">
        <title>Genome-Wide Analysis of Corynespora cassiicola Leaf Fall Disease Putative Effectors.</title>
        <authorList>
            <person name="Lopez D."/>
            <person name="Ribeiro S."/>
            <person name="Label P."/>
            <person name="Fumanal B."/>
            <person name="Venisse J.S."/>
            <person name="Kohler A."/>
            <person name="de Oliveira R.R."/>
            <person name="Labutti K."/>
            <person name="Lipzen A."/>
            <person name="Lail K."/>
            <person name="Bauer D."/>
            <person name="Ohm R.A."/>
            <person name="Barry K.W."/>
            <person name="Spatafora J."/>
            <person name="Grigoriev I.V."/>
            <person name="Martin F.M."/>
            <person name="Pujade-Renaud V."/>
        </authorList>
    </citation>
    <scope>NUCLEOTIDE SEQUENCE [LARGE SCALE GENOMIC DNA]</scope>
    <source>
        <strain evidence="1 2">Philippines</strain>
    </source>
</reference>
<dbReference type="GO" id="GO:0008310">
    <property type="term" value="F:single-stranded DNA 3'-5' DNA exonuclease activity"/>
    <property type="evidence" value="ECO:0007669"/>
    <property type="project" value="TreeGrafter"/>
</dbReference>
<dbReference type="EMBL" id="KZ678136">
    <property type="protein sequence ID" value="PSN66395.1"/>
    <property type="molecule type" value="Genomic_DNA"/>
</dbReference>
<dbReference type="Proteomes" id="UP000240883">
    <property type="component" value="Unassembled WGS sequence"/>
</dbReference>
<dbReference type="InterPro" id="IPR052469">
    <property type="entry name" value="MEIOB"/>
</dbReference>
<name>A0A2T2NLU6_CORCC</name>
<dbReference type="PANTHER" id="PTHR21166:SF2">
    <property type="entry name" value="CELL DIVISION CONTROL PROTEIN 24 OB DOMAIN-CONTAINING PROTEIN-RELATED"/>
    <property type="match status" value="1"/>
</dbReference>
<dbReference type="OrthoDB" id="3248508at2759"/>
<keyword evidence="2" id="KW-1185">Reference proteome</keyword>
<evidence type="ECO:0000313" key="2">
    <source>
        <dbReference type="Proteomes" id="UP000240883"/>
    </source>
</evidence>
<dbReference type="SUPFAM" id="SSF50249">
    <property type="entry name" value="Nucleic acid-binding proteins"/>
    <property type="match status" value="1"/>
</dbReference>
<dbReference type="AlphaFoldDB" id="A0A2T2NLU6"/>
<dbReference type="InterPro" id="IPR012340">
    <property type="entry name" value="NA-bd_OB-fold"/>
</dbReference>
<sequence length="464" mass="51311">MAPSASNTPGDGFTLEEIEAVTRSSASDWTPTLDYEDAELMTLTPGPRHLHLMGRVANFYYVPKPSKRPKAAQGYIKIMMADDTGALTVRLWYANSQYKIHIGQLITVWTVHISNGESSSLAPTTAPLFTSIYPEGERNCHIIFHQNSDDVTMFRKPFIEKDEQALPGLMTLKNFMDGGYDVPNCKLLVCIKSIGANKTFTNKSGQPTSLQTLTLYDSTIPGTLTLYGPLCTTTSFWTPSHTILLLSNPGFRIENHTPKLSLTSNTRVDVDPDIPDARWLRDAAQRLNRREHVNPPFPLDEQTVAAAREAQVRVLYRLGEIDEVVRRNPGKGVMGYINVVVAGSSIVVSARRNMLMCAEHCGVPVFANGVVGRCRECGREVELGVNPKILGPVLDETGQIASGKLILSPSAWEQLLGRTAEQLIATDIDVLQYLEQRLLFLRVTMGFGAEEAEVGRLAIWFVCM</sequence>
<organism evidence="1 2">
    <name type="scientific">Corynespora cassiicola Philippines</name>
    <dbReference type="NCBI Taxonomy" id="1448308"/>
    <lineage>
        <taxon>Eukaryota</taxon>
        <taxon>Fungi</taxon>
        <taxon>Dikarya</taxon>
        <taxon>Ascomycota</taxon>
        <taxon>Pezizomycotina</taxon>
        <taxon>Dothideomycetes</taxon>
        <taxon>Pleosporomycetidae</taxon>
        <taxon>Pleosporales</taxon>
        <taxon>Corynesporascaceae</taxon>
        <taxon>Corynespora</taxon>
    </lineage>
</organism>